<dbReference type="GeneID" id="66067633"/>
<name>A0A8E5HVX3_USTVR</name>
<gene>
    <name evidence="2" type="ORF">UV8b_06856</name>
</gene>
<dbReference type="RefSeq" id="XP_043000288.1">
    <property type="nucleotide sequence ID" value="XM_043144353.1"/>
</dbReference>
<dbReference type="Proteomes" id="UP000027002">
    <property type="component" value="Chromosome 5"/>
</dbReference>
<feature type="compositionally biased region" description="Basic and acidic residues" evidence="1">
    <location>
        <begin position="15"/>
        <end position="24"/>
    </location>
</feature>
<evidence type="ECO:0000313" key="3">
    <source>
        <dbReference type="Proteomes" id="UP000027002"/>
    </source>
</evidence>
<dbReference type="AlphaFoldDB" id="A0A8E5HVX3"/>
<organism evidence="2 3">
    <name type="scientific">Ustilaginoidea virens</name>
    <name type="common">Rice false smut fungus</name>
    <name type="synonym">Villosiclava virens</name>
    <dbReference type="NCBI Taxonomy" id="1159556"/>
    <lineage>
        <taxon>Eukaryota</taxon>
        <taxon>Fungi</taxon>
        <taxon>Dikarya</taxon>
        <taxon>Ascomycota</taxon>
        <taxon>Pezizomycotina</taxon>
        <taxon>Sordariomycetes</taxon>
        <taxon>Hypocreomycetidae</taxon>
        <taxon>Hypocreales</taxon>
        <taxon>Clavicipitaceae</taxon>
        <taxon>Ustilaginoidea</taxon>
    </lineage>
</organism>
<dbReference type="EMBL" id="CP072757">
    <property type="protein sequence ID" value="QUC22615.1"/>
    <property type="molecule type" value="Genomic_DNA"/>
</dbReference>
<accession>A0A8E5HVX3</accession>
<dbReference type="KEGG" id="uvi:66067633"/>
<evidence type="ECO:0000313" key="2">
    <source>
        <dbReference type="EMBL" id="QUC22615.1"/>
    </source>
</evidence>
<sequence length="72" mass="7931">MPSVFCHPSSLGTNREQKEARDESINVQPPRANLGNTVVLPYSEEEDAVWYRATDWAPPTPAAVPVPAPRCL</sequence>
<protein>
    <submittedName>
        <fullName evidence="2">Uncharacterized protein</fullName>
    </submittedName>
</protein>
<keyword evidence="3" id="KW-1185">Reference proteome</keyword>
<evidence type="ECO:0000256" key="1">
    <source>
        <dbReference type="SAM" id="MobiDB-lite"/>
    </source>
</evidence>
<proteinExistence type="predicted"/>
<reference evidence="2" key="1">
    <citation type="submission" date="2020-03" db="EMBL/GenBank/DDBJ databases">
        <title>A mixture of massive structural variations and highly conserved coding sequences in Ustilaginoidea virens genome.</title>
        <authorList>
            <person name="Zhang K."/>
            <person name="Zhao Z."/>
            <person name="Zhang Z."/>
            <person name="Li Y."/>
            <person name="Hsiang T."/>
            <person name="Sun W."/>
        </authorList>
    </citation>
    <scope>NUCLEOTIDE SEQUENCE</scope>
    <source>
        <strain evidence="2">UV-8b</strain>
    </source>
</reference>
<feature type="region of interest" description="Disordered" evidence="1">
    <location>
        <begin position="1"/>
        <end position="32"/>
    </location>
</feature>